<dbReference type="SUPFAM" id="SSF48498">
    <property type="entry name" value="Tetracyclin repressor-like, C-terminal domain"/>
    <property type="match status" value="1"/>
</dbReference>
<dbReference type="SUPFAM" id="SSF46689">
    <property type="entry name" value="Homeodomain-like"/>
    <property type="match status" value="1"/>
</dbReference>
<evidence type="ECO:0000256" key="3">
    <source>
        <dbReference type="ARBA" id="ARBA00023163"/>
    </source>
</evidence>
<keyword evidence="2 4" id="KW-0238">DNA-binding</keyword>
<feature type="DNA-binding region" description="H-T-H motif" evidence="4">
    <location>
        <begin position="38"/>
        <end position="57"/>
    </location>
</feature>
<gene>
    <name evidence="6" type="ORF">L687_19155</name>
</gene>
<dbReference type="Pfam" id="PF00440">
    <property type="entry name" value="TetR_N"/>
    <property type="match status" value="1"/>
</dbReference>
<organism evidence="6 7">
    <name type="scientific">Microbacterium maritypicum MF109</name>
    <dbReference type="NCBI Taxonomy" id="1333857"/>
    <lineage>
        <taxon>Bacteria</taxon>
        <taxon>Bacillati</taxon>
        <taxon>Actinomycetota</taxon>
        <taxon>Actinomycetes</taxon>
        <taxon>Micrococcales</taxon>
        <taxon>Microbacteriaceae</taxon>
        <taxon>Microbacterium</taxon>
    </lineage>
</organism>
<dbReference type="GO" id="GO:0003677">
    <property type="term" value="F:DNA binding"/>
    <property type="evidence" value="ECO:0007669"/>
    <property type="project" value="UniProtKB-UniRule"/>
</dbReference>
<sequence length="201" mass="21850">MMREDGHVPRIVDHDERRRQIAEALLAVAARDGHESVSSRAVAKELGVATGSLWHYFEGFDEVVRAAAAEVTRRTDARIAAAAEGLRGLARLQALMREVLPIDETTRTEAHVVVGFWGRLATLAPTPDAGAPTLATWQSSIRLALDEAVHDRELRTGTPTDAVLSLLRSITYGQQIVEVTEPQPAAAHLAVLDSILAPWRA</sequence>
<dbReference type="PANTHER" id="PTHR47506">
    <property type="entry name" value="TRANSCRIPTIONAL REGULATORY PROTEIN"/>
    <property type="match status" value="1"/>
</dbReference>
<name>T5KDC7_MICMQ</name>
<evidence type="ECO:0000259" key="5">
    <source>
        <dbReference type="PROSITE" id="PS50977"/>
    </source>
</evidence>
<evidence type="ECO:0000313" key="6">
    <source>
        <dbReference type="EMBL" id="EQM74132.1"/>
    </source>
</evidence>
<evidence type="ECO:0000256" key="2">
    <source>
        <dbReference type="ARBA" id="ARBA00023125"/>
    </source>
</evidence>
<comment type="caution">
    <text evidence="6">The sequence shown here is derived from an EMBL/GenBank/DDBJ whole genome shotgun (WGS) entry which is preliminary data.</text>
</comment>
<dbReference type="InterPro" id="IPR001647">
    <property type="entry name" value="HTH_TetR"/>
</dbReference>
<reference evidence="6 7" key="1">
    <citation type="journal article" date="2013" name="Genome Announc.">
        <title>Whole-genome sequences of five oyster-associated bacteria show potential for crude oil hydrocarbon degradation.</title>
        <authorList>
            <person name="Chauhan A."/>
            <person name="Green S."/>
            <person name="Pathak A."/>
            <person name="Thomas J."/>
            <person name="Venkatramanan R."/>
        </authorList>
    </citation>
    <scope>NUCLEOTIDE SEQUENCE [LARGE SCALE GENOMIC DNA]</scope>
    <source>
        <strain evidence="6 7">MF109</strain>
    </source>
</reference>
<dbReference type="InterPro" id="IPR009057">
    <property type="entry name" value="Homeodomain-like_sf"/>
</dbReference>
<accession>T5KDC7</accession>
<keyword evidence="1" id="KW-0805">Transcription regulation</keyword>
<keyword evidence="3" id="KW-0804">Transcription</keyword>
<dbReference type="EMBL" id="ATAO01000208">
    <property type="protein sequence ID" value="EQM74132.1"/>
    <property type="molecule type" value="Genomic_DNA"/>
</dbReference>
<dbReference type="Gene3D" id="1.10.357.10">
    <property type="entry name" value="Tetracycline Repressor, domain 2"/>
    <property type="match status" value="1"/>
</dbReference>
<evidence type="ECO:0000256" key="4">
    <source>
        <dbReference type="PROSITE-ProRule" id="PRU00335"/>
    </source>
</evidence>
<dbReference type="Proteomes" id="UP000016033">
    <property type="component" value="Unassembled WGS sequence"/>
</dbReference>
<dbReference type="PANTHER" id="PTHR47506:SF6">
    <property type="entry name" value="HTH-TYPE TRANSCRIPTIONAL REPRESSOR NEMR"/>
    <property type="match status" value="1"/>
</dbReference>
<feature type="domain" description="HTH tetR-type" evidence="5">
    <location>
        <begin position="15"/>
        <end position="75"/>
    </location>
</feature>
<dbReference type="InterPro" id="IPR036271">
    <property type="entry name" value="Tet_transcr_reg_TetR-rel_C_sf"/>
</dbReference>
<evidence type="ECO:0000313" key="7">
    <source>
        <dbReference type="Proteomes" id="UP000016033"/>
    </source>
</evidence>
<protein>
    <recommendedName>
        <fullName evidence="5">HTH tetR-type domain-containing protein</fullName>
    </recommendedName>
</protein>
<dbReference type="PATRIC" id="fig|1333857.3.peg.3065"/>
<proteinExistence type="predicted"/>
<evidence type="ECO:0000256" key="1">
    <source>
        <dbReference type="ARBA" id="ARBA00023015"/>
    </source>
</evidence>
<dbReference type="AlphaFoldDB" id="T5KDC7"/>
<dbReference type="PROSITE" id="PS50977">
    <property type="entry name" value="HTH_TETR_2"/>
    <property type="match status" value="1"/>
</dbReference>